<evidence type="ECO:0000256" key="1">
    <source>
        <dbReference type="PROSITE-ProRule" id="PRU00042"/>
    </source>
</evidence>
<dbReference type="InterPro" id="IPR013087">
    <property type="entry name" value="Znf_C2H2_type"/>
</dbReference>
<proteinExistence type="predicted"/>
<keyword evidence="5" id="KW-1185">Reference proteome</keyword>
<dbReference type="PROSITE" id="PS00028">
    <property type="entry name" value="ZINC_FINGER_C2H2_1"/>
    <property type="match status" value="1"/>
</dbReference>
<sequence>MKIAQQPSKAVVSMSLYGCKPWQRVYECFACERPYNTKEELVKHIVEYHNIPRNSNIFMESQEQQEQQLKKEEDCADVAMGMDIDTETAPAPKKEAGSKLGEGSTGDEDGPDFVASADISDGDEGDSDEYDDDASHYSVGNEADTLAFEKDESSNKTTQTATRQSVKFAPLNGMADTGGIPFTVCVVHAANPMKNIPEYFQEENILFPPGSTLVSSIVKDGYKRAQPIAWIDTITNSDGTYNYTYTPMTPSQLKDYKILASHRLRLNSPYPNTVCSTQGCNDKITWRTAGVFKRKVNAGGTVTAAYLKNVKTCLNCRGMCDGEGV</sequence>
<dbReference type="PROSITE" id="PS50157">
    <property type="entry name" value="ZINC_FINGER_C2H2_2"/>
    <property type="match status" value="1"/>
</dbReference>
<name>A0AAD4DAI0_9FUNG</name>
<feature type="region of interest" description="Disordered" evidence="2">
    <location>
        <begin position="85"/>
        <end position="137"/>
    </location>
</feature>
<keyword evidence="1" id="KW-0479">Metal-binding</keyword>
<keyword evidence="1" id="KW-0863">Zinc-finger</keyword>
<dbReference type="EMBL" id="JAAAIL010000788">
    <property type="protein sequence ID" value="KAG0273175.1"/>
    <property type="molecule type" value="Genomic_DNA"/>
</dbReference>
<feature type="domain" description="C2H2-type" evidence="3">
    <location>
        <begin position="26"/>
        <end position="54"/>
    </location>
</feature>
<accession>A0AAD4DAI0</accession>
<evidence type="ECO:0000313" key="4">
    <source>
        <dbReference type="EMBL" id="KAG0273175.1"/>
    </source>
</evidence>
<gene>
    <name evidence="4" type="ORF">BGZ95_010999</name>
</gene>
<dbReference type="GO" id="GO:0008270">
    <property type="term" value="F:zinc ion binding"/>
    <property type="evidence" value="ECO:0007669"/>
    <property type="project" value="UniProtKB-KW"/>
</dbReference>
<comment type="caution">
    <text evidence="4">The sequence shown here is derived from an EMBL/GenBank/DDBJ whole genome shotgun (WGS) entry which is preliminary data.</text>
</comment>
<keyword evidence="1" id="KW-0862">Zinc</keyword>
<feature type="compositionally biased region" description="Acidic residues" evidence="2">
    <location>
        <begin position="120"/>
        <end position="132"/>
    </location>
</feature>
<organism evidence="4 5">
    <name type="scientific">Linnemannia exigua</name>
    <dbReference type="NCBI Taxonomy" id="604196"/>
    <lineage>
        <taxon>Eukaryota</taxon>
        <taxon>Fungi</taxon>
        <taxon>Fungi incertae sedis</taxon>
        <taxon>Mucoromycota</taxon>
        <taxon>Mortierellomycotina</taxon>
        <taxon>Mortierellomycetes</taxon>
        <taxon>Mortierellales</taxon>
        <taxon>Mortierellaceae</taxon>
        <taxon>Linnemannia</taxon>
    </lineage>
</organism>
<protein>
    <recommendedName>
        <fullName evidence="3">C2H2-type domain-containing protein</fullName>
    </recommendedName>
</protein>
<dbReference type="AlphaFoldDB" id="A0AAD4DAI0"/>
<evidence type="ECO:0000313" key="5">
    <source>
        <dbReference type="Proteomes" id="UP001194580"/>
    </source>
</evidence>
<dbReference type="Proteomes" id="UP001194580">
    <property type="component" value="Unassembled WGS sequence"/>
</dbReference>
<evidence type="ECO:0000259" key="3">
    <source>
        <dbReference type="PROSITE" id="PS50157"/>
    </source>
</evidence>
<evidence type="ECO:0000256" key="2">
    <source>
        <dbReference type="SAM" id="MobiDB-lite"/>
    </source>
</evidence>
<reference evidence="4" key="1">
    <citation type="journal article" date="2020" name="Fungal Divers.">
        <title>Resolving the Mortierellaceae phylogeny through synthesis of multi-gene phylogenetics and phylogenomics.</title>
        <authorList>
            <person name="Vandepol N."/>
            <person name="Liber J."/>
            <person name="Desiro A."/>
            <person name="Na H."/>
            <person name="Kennedy M."/>
            <person name="Barry K."/>
            <person name="Grigoriev I.V."/>
            <person name="Miller A.N."/>
            <person name="O'Donnell K."/>
            <person name="Stajich J.E."/>
            <person name="Bonito G."/>
        </authorList>
    </citation>
    <scope>NUCLEOTIDE SEQUENCE</scope>
    <source>
        <strain evidence="4">NRRL 28262</strain>
    </source>
</reference>